<dbReference type="RefSeq" id="WP_009607333.1">
    <property type="nucleotide sequence ID" value="NZ_CABJBH010000001.1"/>
</dbReference>
<name>A0A173T4X5_9FIRM</name>
<evidence type="ECO:0000313" key="1">
    <source>
        <dbReference type="EMBL" id="MTK20326.1"/>
    </source>
</evidence>
<dbReference type="Proteomes" id="UP000487649">
    <property type="component" value="Unassembled WGS sequence"/>
</dbReference>
<evidence type="ECO:0000313" key="2">
    <source>
        <dbReference type="Proteomes" id="UP000487649"/>
    </source>
</evidence>
<reference evidence="1 2" key="1">
    <citation type="journal article" date="2019" name="Nat. Med.">
        <title>A library of human gut bacterial isolates paired with longitudinal multiomics data enables mechanistic microbiome research.</title>
        <authorList>
            <person name="Poyet M."/>
            <person name="Groussin M."/>
            <person name="Gibbons S.M."/>
            <person name="Avila-Pacheco J."/>
            <person name="Jiang X."/>
            <person name="Kearney S.M."/>
            <person name="Perrotta A.R."/>
            <person name="Berdy B."/>
            <person name="Zhao S."/>
            <person name="Lieberman T.D."/>
            <person name="Swanson P.K."/>
            <person name="Smith M."/>
            <person name="Roesemann S."/>
            <person name="Alexander J.E."/>
            <person name="Rich S.A."/>
            <person name="Livny J."/>
            <person name="Vlamakis H."/>
            <person name="Clish C."/>
            <person name="Bullock K."/>
            <person name="Deik A."/>
            <person name="Scott J."/>
            <person name="Pierce K.A."/>
            <person name="Xavier R.J."/>
            <person name="Alm E.J."/>
        </authorList>
    </citation>
    <scope>NUCLEOTIDE SEQUENCE [LARGE SCALE GENOMIC DNA]</scope>
    <source>
        <strain evidence="1 2">BIOML-A198</strain>
    </source>
</reference>
<dbReference type="AlphaFoldDB" id="A0A173T4X5"/>
<organism evidence="1 2">
    <name type="scientific">Turicibacter sanguinis</name>
    <dbReference type="NCBI Taxonomy" id="154288"/>
    <lineage>
        <taxon>Bacteria</taxon>
        <taxon>Bacillati</taxon>
        <taxon>Bacillota</taxon>
        <taxon>Erysipelotrichia</taxon>
        <taxon>Erysipelotrichales</taxon>
        <taxon>Turicibacteraceae</taxon>
        <taxon>Turicibacter</taxon>
    </lineage>
</organism>
<comment type="caution">
    <text evidence="1">The sequence shown here is derived from an EMBL/GenBank/DDBJ whole genome shotgun (WGS) entry which is preliminary data.</text>
</comment>
<dbReference type="OrthoDB" id="9951890at2"/>
<dbReference type="GeneID" id="60059137"/>
<proteinExistence type="predicted"/>
<protein>
    <submittedName>
        <fullName evidence="1">Uncharacterized protein</fullName>
    </submittedName>
</protein>
<sequence>MFNKFCLFIYSYRYLIGFYFICLGMMMIALTDITDLLMYLKPNTIIPFLEVFAYQKK</sequence>
<accession>A0A173T4X5</accession>
<gene>
    <name evidence="1" type="ORF">GMA92_02580</name>
</gene>
<dbReference type="EMBL" id="WMQE01000004">
    <property type="protein sequence ID" value="MTK20326.1"/>
    <property type="molecule type" value="Genomic_DNA"/>
</dbReference>